<evidence type="ECO:0000313" key="2">
    <source>
        <dbReference type="EMBL" id="KMT23302.1"/>
    </source>
</evidence>
<protein>
    <submittedName>
        <fullName evidence="2">Uncharacterized protein</fullName>
    </submittedName>
</protein>
<sequence>MTKAKSILPIKGCIAPQLFNIEGESLIFFEKVNPEEGRFFTINDNGFKLLHNVYESHGMIEGGELYSVKIGVNTEIKRISKNPIHIQINGTYFDFKVDEDDNIVCLGHDGENSIIKIFSSTGEEIKNISLTSLFFASSIKVIGEYIWAAGFTANNEFKLVKINYIGALLEEFIIDSDADERLISKIQIDEERIYLNINGENDSIYILKRTGEKIRELYPKHLNMKEIVDFVVKNDEVYILSNKSIHIFDIKQMVECRDKLVAVPIVKENVKIPYAYFMIIEILKENFLISIISSIIIYTFIYSLGYIDLSLIQSVFFIWTLSGAFALSIGIFRLRSKSTRIMYLLHIQQKNISIGIERSLFLYTIVMSIFSLLFVYDLRIINGILYAIMLVLTLMIDKVFEGDMDHKREDIVVELLSGDKKLHSNLRNLINHSEKQEKILLNIKVEKDFNKKYLSKWNDSRSFILGRDINYIFLDKTFVGVIDLSKRDIKYSKISILADLITYIGERGTVKEVNAMWVD</sequence>
<proteinExistence type="predicted"/>
<dbReference type="STRING" id="1121307.CLCY_8c00380"/>
<evidence type="ECO:0000256" key="1">
    <source>
        <dbReference type="SAM" id="Phobius"/>
    </source>
</evidence>
<dbReference type="SUPFAM" id="SSF50978">
    <property type="entry name" value="WD40 repeat-like"/>
    <property type="match status" value="1"/>
</dbReference>
<dbReference type="PATRIC" id="fig|1121307.3.peg.2490"/>
<feature type="transmembrane region" description="Helical" evidence="1">
    <location>
        <begin position="380"/>
        <end position="400"/>
    </location>
</feature>
<accession>A0A0J8DBR6</accession>
<keyword evidence="1" id="KW-1133">Transmembrane helix</keyword>
<evidence type="ECO:0000313" key="3">
    <source>
        <dbReference type="Proteomes" id="UP000036756"/>
    </source>
</evidence>
<feature type="transmembrane region" description="Helical" evidence="1">
    <location>
        <begin position="355"/>
        <end position="374"/>
    </location>
</feature>
<name>A0A0J8DBR6_CLOCY</name>
<feature type="transmembrane region" description="Helical" evidence="1">
    <location>
        <begin position="311"/>
        <end position="334"/>
    </location>
</feature>
<feature type="transmembrane region" description="Helical" evidence="1">
    <location>
        <begin position="287"/>
        <end position="305"/>
    </location>
</feature>
<dbReference type="InterPro" id="IPR036322">
    <property type="entry name" value="WD40_repeat_dom_sf"/>
</dbReference>
<reference evidence="2 3" key="1">
    <citation type="submission" date="2015-06" db="EMBL/GenBank/DDBJ databases">
        <title>Draft genome sequence of the purine-degrading Clostridium cylindrosporum HC-1 (DSM 605).</title>
        <authorList>
            <person name="Poehlein A."/>
            <person name="Schiel-Bengelsdorf B."/>
            <person name="Bengelsdorf F."/>
            <person name="Daniel R."/>
            <person name="Duerre P."/>
        </authorList>
    </citation>
    <scope>NUCLEOTIDE SEQUENCE [LARGE SCALE GENOMIC DNA]</scope>
    <source>
        <strain evidence="2 3">DSM 605</strain>
    </source>
</reference>
<dbReference type="AlphaFoldDB" id="A0A0J8DBR6"/>
<keyword evidence="3" id="KW-1185">Reference proteome</keyword>
<dbReference type="RefSeq" id="WP_048569119.1">
    <property type="nucleotide sequence ID" value="NZ_LFVU01000001.1"/>
</dbReference>
<gene>
    <name evidence="2" type="ORF">CLCY_8c00380</name>
</gene>
<keyword evidence="1" id="KW-0812">Transmembrane</keyword>
<dbReference type="Proteomes" id="UP000036756">
    <property type="component" value="Unassembled WGS sequence"/>
</dbReference>
<keyword evidence="1" id="KW-0472">Membrane</keyword>
<dbReference type="OrthoDB" id="1952448at2"/>
<comment type="caution">
    <text evidence="2">The sequence shown here is derived from an EMBL/GenBank/DDBJ whole genome shotgun (WGS) entry which is preliminary data.</text>
</comment>
<organism evidence="2 3">
    <name type="scientific">Clostridium cylindrosporum DSM 605</name>
    <dbReference type="NCBI Taxonomy" id="1121307"/>
    <lineage>
        <taxon>Bacteria</taxon>
        <taxon>Bacillati</taxon>
        <taxon>Bacillota</taxon>
        <taxon>Clostridia</taxon>
        <taxon>Eubacteriales</taxon>
        <taxon>Clostridiaceae</taxon>
        <taxon>Clostridium</taxon>
    </lineage>
</organism>
<dbReference type="EMBL" id="LFVU01000001">
    <property type="protein sequence ID" value="KMT23302.1"/>
    <property type="molecule type" value="Genomic_DNA"/>
</dbReference>